<gene>
    <name evidence="2" type="ORF">GCM10022261_01150</name>
</gene>
<feature type="region of interest" description="Disordered" evidence="1">
    <location>
        <begin position="46"/>
        <end position="92"/>
    </location>
</feature>
<dbReference type="EMBL" id="BAABAZ010000003">
    <property type="protein sequence ID" value="GAA4282584.1"/>
    <property type="molecule type" value="Genomic_DNA"/>
</dbReference>
<organism evidence="2 3">
    <name type="scientific">Brevibacterium daeguense</name>
    <dbReference type="NCBI Taxonomy" id="909936"/>
    <lineage>
        <taxon>Bacteria</taxon>
        <taxon>Bacillati</taxon>
        <taxon>Actinomycetota</taxon>
        <taxon>Actinomycetes</taxon>
        <taxon>Micrococcales</taxon>
        <taxon>Brevibacteriaceae</taxon>
        <taxon>Brevibacterium</taxon>
    </lineage>
</organism>
<comment type="caution">
    <text evidence="2">The sequence shown here is derived from an EMBL/GenBank/DDBJ whole genome shotgun (WGS) entry which is preliminary data.</text>
</comment>
<feature type="compositionally biased region" description="Basic and acidic residues" evidence="1">
    <location>
        <begin position="46"/>
        <end position="67"/>
    </location>
</feature>
<sequence length="92" mass="9692">MGGKVRGGKVRGSRVRGGGGLIQVGGIGGISIRGIGSVAGRLPVYEHHEDCEHSKQDREPEDKDDPGGAHAHPRILPESDDDSMKIVQNATE</sequence>
<protein>
    <submittedName>
        <fullName evidence="2">Uncharacterized protein</fullName>
    </submittedName>
</protein>
<feature type="compositionally biased region" description="Basic residues" evidence="1">
    <location>
        <begin position="1"/>
        <end position="14"/>
    </location>
</feature>
<accession>A0ABP8EF26</accession>
<keyword evidence="3" id="KW-1185">Reference proteome</keyword>
<evidence type="ECO:0000256" key="1">
    <source>
        <dbReference type="SAM" id="MobiDB-lite"/>
    </source>
</evidence>
<dbReference type="Proteomes" id="UP001501586">
    <property type="component" value="Unassembled WGS sequence"/>
</dbReference>
<reference evidence="3" key="1">
    <citation type="journal article" date="2019" name="Int. J. Syst. Evol. Microbiol.">
        <title>The Global Catalogue of Microorganisms (GCM) 10K type strain sequencing project: providing services to taxonomists for standard genome sequencing and annotation.</title>
        <authorList>
            <consortium name="The Broad Institute Genomics Platform"/>
            <consortium name="The Broad Institute Genome Sequencing Center for Infectious Disease"/>
            <person name="Wu L."/>
            <person name="Ma J."/>
        </authorList>
    </citation>
    <scope>NUCLEOTIDE SEQUENCE [LARGE SCALE GENOMIC DNA]</scope>
    <source>
        <strain evidence="3">JCM 17458</strain>
    </source>
</reference>
<name>A0ABP8EF26_9MICO</name>
<proteinExistence type="predicted"/>
<evidence type="ECO:0000313" key="3">
    <source>
        <dbReference type="Proteomes" id="UP001501586"/>
    </source>
</evidence>
<feature type="region of interest" description="Disordered" evidence="1">
    <location>
        <begin position="1"/>
        <end position="28"/>
    </location>
</feature>
<feature type="compositionally biased region" description="Gly residues" evidence="1">
    <location>
        <begin position="15"/>
        <end position="28"/>
    </location>
</feature>
<evidence type="ECO:0000313" key="2">
    <source>
        <dbReference type="EMBL" id="GAA4282584.1"/>
    </source>
</evidence>